<comment type="similarity">
    <text evidence="2 10">Belongs to the ARV1 family.</text>
</comment>
<comment type="function">
    <text evidence="10">Regulates also the sphingolipid metabolism.</text>
</comment>
<evidence type="ECO:0000256" key="9">
    <source>
        <dbReference type="ARBA" id="ARBA00023136"/>
    </source>
</evidence>
<reference evidence="11" key="1">
    <citation type="submission" date="2024-03" db="EMBL/GenBank/DDBJ databases">
        <authorList>
            <consortium name="ELIXIR-Norway"/>
            <consortium name="Elixir Norway"/>
        </authorList>
    </citation>
    <scope>NUCLEOTIDE SEQUENCE</scope>
</reference>
<keyword evidence="6 10" id="KW-1133">Transmembrane helix</keyword>
<evidence type="ECO:0000256" key="8">
    <source>
        <dbReference type="ARBA" id="ARBA00023098"/>
    </source>
</evidence>
<gene>
    <name evidence="11" type="ORF">CSSPJE1EN2_LOCUS16158</name>
</gene>
<dbReference type="Proteomes" id="UP001497522">
    <property type="component" value="Chromosome 3"/>
</dbReference>
<organism evidence="11 12">
    <name type="scientific">Sphagnum jensenii</name>
    <dbReference type="NCBI Taxonomy" id="128206"/>
    <lineage>
        <taxon>Eukaryota</taxon>
        <taxon>Viridiplantae</taxon>
        <taxon>Streptophyta</taxon>
        <taxon>Embryophyta</taxon>
        <taxon>Bryophyta</taxon>
        <taxon>Sphagnophytina</taxon>
        <taxon>Sphagnopsida</taxon>
        <taxon>Sphagnales</taxon>
        <taxon>Sphagnaceae</taxon>
        <taxon>Sphagnum</taxon>
    </lineage>
</organism>
<proteinExistence type="inferred from homology"/>
<keyword evidence="7 10" id="KW-0445">Lipid transport</keyword>
<evidence type="ECO:0000256" key="10">
    <source>
        <dbReference type="RuleBase" id="RU368065"/>
    </source>
</evidence>
<comment type="subcellular location">
    <subcellularLocation>
        <location evidence="1 10">Endoplasmic reticulum membrane</location>
        <topology evidence="1 10">Multi-pass membrane protein</topology>
    </subcellularLocation>
</comment>
<evidence type="ECO:0000313" key="11">
    <source>
        <dbReference type="EMBL" id="CAK9873686.1"/>
    </source>
</evidence>
<evidence type="ECO:0000256" key="3">
    <source>
        <dbReference type="ARBA" id="ARBA00022448"/>
    </source>
</evidence>
<feature type="transmembrane region" description="Helical" evidence="10">
    <location>
        <begin position="173"/>
        <end position="194"/>
    </location>
</feature>
<evidence type="ECO:0000256" key="4">
    <source>
        <dbReference type="ARBA" id="ARBA00022692"/>
    </source>
</evidence>
<evidence type="ECO:0000313" key="12">
    <source>
        <dbReference type="Proteomes" id="UP001497522"/>
    </source>
</evidence>
<evidence type="ECO:0000256" key="2">
    <source>
        <dbReference type="ARBA" id="ARBA00009187"/>
    </source>
</evidence>
<feature type="transmembrane region" description="Helical" evidence="10">
    <location>
        <begin position="214"/>
        <end position="235"/>
    </location>
</feature>
<dbReference type="EMBL" id="OZ023704">
    <property type="protein sequence ID" value="CAK9873686.1"/>
    <property type="molecule type" value="Genomic_DNA"/>
</dbReference>
<keyword evidence="8 10" id="KW-0443">Lipid metabolism</keyword>
<keyword evidence="9 10" id="KW-0472">Membrane</keyword>
<dbReference type="InterPro" id="IPR007290">
    <property type="entry name" value="Arv1"/>
</dbReference>
<protein>
    <recommendedName>
        <fullName evidence="10">Protein ARV</fullName>
    </recommendedName>
</protein>
<evidence type="ECO:0000256" key="1">
    <source>
        <dbReference type="ARBA" id="ARBA00004477"/>
    </source>
</evidence>
<evidence type="ECO:0000256" key="7">
    <source>
        <dbReference type="ARBA" id="ARBA00023055"/>
    </source>
</evidence>
<keyword evidence="4 10" id="KW-0812">Transmembrane</keyword>
<keyword evidence="3 10" id="KW-0813">Transport</keyword>
<name>A0ABP1BEA7_9BRYO</name>
<dbReference type="PANTHER" id="PTHR14467:SF0">
    <property type="entry name" value="PROTEIN ARV1"/>
    <property type="match status" value="1"/>
</dbReference>
<keyword evidence="10" id="KW-0746">Sphingolipid metabolism</keyword>
<evidence type="ECO:0000256" key="6">
    <source>
        <dbReference type="ARBA" id="ARBA00022989"/>
    </source>
</evidence>
<dbReference type="Pfam" id="PF04161">
    <property type="entry name" value="Arv1"/>
    <property type="match status" value="2"/>
</dbReference>
<dbReference type="PANTHER" id="PTHR14467">
    <property type="entry name" value="ARV1"/>
    <property type="match status" value="1"/>
</dbReference>
<feature type="transmembrane region" description="Helical" evidence="10">
    <location>
        <begin position="112"/>
        <end position="130"/>
    </location>
</feature>
<accession>A0ABP1BEA7</accession>
<keyword evidence="12" id="KW-1185">Reference proteome</keyword>
<keyword evidence="5 10" id="KW-0256">Endoplasmic reticulum</keyword>
<evidence type="ECO:0000256" key="5">
    <source>
        <dbReference type="ARBA" id="ARBA00022824"/>
    </source>
</evidence>
<comment type="function">
    <text evidence="10">Mediator of sterol homeostasis involved in sterol uptake, trafficking and distribution into membranes.</text>
</comment>
<sequence>MLEDMSRLIEQQQQHKKHKQQSVKEEEEVVGMNKKPCMMCVHCATPVDAVYVEYSPGNIRLSVCAKCEHTADEYVECEMMIVLVDLVLQKSKAYRHIFFNYPLLHKLSMREFVWKASLLVLLLDSCMFYYFEMAFIYSFCFVQCHMKLYAADVLCCGSFRWTDIRMALVLSSYFKLFVFAMMVWEFSPLMAFIIDMLVLSSNTVAIKVMLNTSMPIAATATAAGALVRIIMGALLKLLI</sequence>